<keyword evidence="2" id="KW-1185">Reference proteome</keyword>
<sequence length="74" mass="7875">MDKKEENLLTQANLSAEGVSQVPLISAATSHAAVLAKDPQQVTQADRPRVVDVLDGHFYLDLMLGEGSHGVGYA</sequence>
<dbReference type="AlphaFoldDB" id="A0AAV4BQY0"/>
<reference evidence="1 2" key="1">
    <citation type="journal article" date="2021" name="Elife">
        <title>Chloroplast acquisition without the gene transfer in kleptoplastic sea slugs, Plakobranchus ocellatus.</title>
        <authorList>
            <person name="Maeda T."/>
            <person name="Takahashi S."/>
            <person name="Yoshida T."/>
            <person name="Shimamura S."/>
            <person name="Takaki Y."/>
            <person name="Nagai Y."/>
            <person name="Toyoda A."/>
            <person name="Suzuki Y."/>
            <person name="Arimoto A."/>
            <person name="Ishii H."/>
            <person name="Satoh N."/>
            <person name="Nishiyama T."/>
            <person name="Hasebe M."/>
            <person name="Maruyama T."/>
            <person name="Minagawa J."/>
            <person name="Obokata J."/>
            <person name="Shigenobu S."/>
        </authorList>
    </citation>
    <scope>NUCLEOTIDE SEQUENCE [LARGE SCALE GENOMIC DNA]</scope>
</reference>
<proteinExistence type="predicted"/>
<evidence type="ECO:0000313" key="1">
    <source>
        <dbReference type="EMBL" id="GFO21466.1"/>
    </source>
</evidence>
<accession>A0AAV4BQY0</accession>
<protein>
    <submittedName>
        <fullName evidence="1">Uncharacterized protein</fullName>
    </submittedName>
</protein>
<name>A0AAV4BQY0_9GAST</name>
<comment type="caution">
    <text evidence="1">The sequence shown here is derived from an EMBL/GenBank/DDBJ whole genome shotgun (WGS) entry which is preliminary data.</text>
</comment>
<dbReference type="Proteomes" id="UP000735302">
    <property type="component" value="Unassembled WGS sequence"/>
</dbReference>
<gene>
    <name evidence="1" type="ORF">PoB_004797100</name>
</gene>
<organism evidence="1 2">
    <name type="scientific">Plakobranchus ocellatus</name>
    <dbReference type="NCBI Taxonomy" id="259542"/>
    <lineage>
        <taxon>Eukaryota</taxon>
        <taxon>Metazoa</taxon>
        <taxon>Spiralia</taxon>
        <taxon>Lophotrochozoa</taxon>
        <taxon>Mollusca</taxon>
        <taxon>Gastropoda</taxon>
        <taxon>Heterobranchia</taxon>
        <taxon>Euthyneura</taxon>
        <taxon>Panpulmonata</taxon>
        <taxon>Sacoglossa</taxon>
        <taxon>Placobranchoidea</taxon>
        <taxon>Plakobranchidae</taxon>
        <taxon>Plakobranchus</taxon>
    </lineage>
</organism>
<dbReference type="EMBL" id="BLXT01005253">
    <property type="protein sequence ID" value="GFO21466.1"/>
    <property type="molecule type" value="Genomic_DNA"/>
</dbReference>
<evidence type="ECO:0000313" key="2">
    <source>
        <dbReference type="Proteomes" id="UP000735302"/>
    </source>
</evidence>